<comment type="caution">
    <text evidence="2">The sequence shown here is derived from an EMBL/GenBank/DDBJ whole genome shotgun (WGS) entry which is preliminary data.</text>
</comment>
<reference evidence="2 3" key="1">
    <citation type="journal article" date="2017" name="Poromechanics V (2013)">
        <title>Genomic Characterization of the Arsenic-Tolerant Actinobacterium, &lt;i&gt;Rhodococcus erythropolis&lt;/i&gt; S43.</title>
        <authorList>
            <person name="Retamal-Morales G."/>
            <person name="Mehnert M."/>
            <person name="Schwabe R."/>
            <person name="Tischler D."/>
            <person name="Schloemann M."/>
            <person name="Levican G.J."/>
        </authorList>
    </citation>
    <scope>NUCLEOTIDE SEQUENCE [LARGE SCALE GENOMIC DNA]</scope>
    <source>
        <strain evidence="2 3">S43</strain>
    </source>
</reference>
<sequence>MKLPPPEELRTMIREIIREVAPEVPNKLAPSKPTPSKPASPQLTPAPTGPTAGSHRNKTEAVRLSTSAELQTFVFKLLELFENPKSRQDLRAGRLKFTLAPGSKAAGPTSAVHRIDEGVVTERHIARFAESGARLVLGRKAVITPLAREKARALGVLFEKER</sequence>
<name>A0A0C2VU28_RHOER</name>
<evidence type="ECO:0000313" key="3">
    <source>
        <dbReference type="Proteomes" id="UP000325576"/>
    </source>
</evidence>
<gene>
    <name evidence="2" type="ORF">BS297_25690</name>
</gene>
<dbReference type="AlphaFoldDB" id="A0A0C2VU28"/>
<proteinExistence type="predicted"/>
<accession>A0A0C2VU28</accession>
<dbReference type="Proteomes" id="UP000325576">
    <property type="component" value="Unassembled WGS sequence"/>
</dbReference>
<evidence type="ECO:0000313" key="2">
    <source>
        <dbReference type="EMBL" id="KAB2582445.1"/>
    </source>
</evidence>
<dbReference type="EMBL" id="MRBO01000687">
    <property type="protein sequence ID" value="KAB2582445.1"/>
    <property type="molecule type" value="Genomic_DNA"/>
</dbReference>
<evidence type="ECO:0000256" key="1">
    <source>
        <dbReference type="SAM" id="MobiDB-lite"/>
    </source>
</evidence>
<protein>
    <submittedName>
        <fullName evidence="2">Uncharacterized protein</fullName>
    </submittedName>
</protein>
<feature type="region of interest" description="Disordered" evidence="1">
    <location>
        <begin position="21"/>
        <end position="63"/>
    </location>
</feature>
<dbReference type="RefSeq" id="WP_042950305.1">
    <property type="nucleotide sequence ID" value="NZ_JBEXIN010000002.1"/>
</dbReference>
<organism evidence="2 3">
    <name type="scientific">Rhodococcus erythropolis</name>
    <name type="common">Arthrobacter picolinophilus</name>
    <dbReference type="NCBI Taxonomy" id="1833"/>
    <lineage>
        <taxon>Bacteria</taxon>
        <taxon>Bacillati</taxon>
        <taxon>Actinomycetota</taxon>
        <taxon>Actinomycetes</taxon>
        <taxon>Mycobacteriales</taxon>
        <taxon>Nocardiaceae</taxon>
        <taxon>Rhodococcus</taxon>
        <taxon>Rhodococcus erythropolis group</taxon>
    </lineage>
</organism>